<accession>A0A330LAM3</accession>
<dbReference type="InParanoid" id="A0A330LAM3"/>
<dbReference type="EMBL" id="OUNR01000001">
    <property type="protein sequence ID" value="SPP64006.1"/>
    <property type="molecule type" value="Genomic_DNA"/>
</dbReference>
<evidence type="ECO:0000313" key="1">
    <source>
        <dbReference type="EMBL" id="SPP64006.1"/>
    </source>
</evidence>
<proteinExistence type="predicted"/>
<name>A0A330LAM3_9BACT</name>
<protein>
    <submittedName>
        <fullName evidence="1">Uncharacterized protein</fullName>
    </submittedName>
</protein>
<dbReference type="AlphaFoldDB" id="A0A330LAM3"/>
<organism evidence="1 2">
    <name type="scientific">Nitrospira lenta</name>
    <dbReference type="NCBI Taxonomy" id="1436998"/>
    <lineage>
        <taxon>Bacteria</taxon>
        <taxon>Pseudomonadati</taxon>
        <taxon>Nitrospirota</taxon>
        <taxon>Nitrospiria</taxon>
        <taxon>Nitrospirales</taxon>
        <taxon>Nitrospiraceae</taxon>
        <taxon>Nitrospira</taxon>
    </lineage>
</organism>
<keyword evidence="2" id="KW-1185">Reference proteome</keyword>
<reference evidence="2" key="1">
    <citation type="submission" date="2018-04" db="EMBL/GenBank/DDBJ databases">
        <authorList>
            <person name="Lucker S."/>
            <person name="Sakoula D."/>
        </authorList>
    </citation>
    <scope>NUCLEOTIDE SEQUENCE [LARGE SCALE GENOMIC DNA]</scope>
</reference>
<evidence type="ECO:0000313" key="2">
    <source>
        <dbReference type="Proteomes" id="UP000248168"/>
    </source>
</evidence>
<gene>
    <name evidence="1" type="ORF">NITLEN_11092</name>
</gene>
<dbReference type="Proteomes" id="UP000248168">
    <property type="component" value="Unassembled WGS sequence"/>
</dbReference>
<sequence>MTMVCSRNRERTPYGSRPSVEEKLGHLLKRRWVILLLDEENKITDVAIPPESWDDHSMLCETRLLAHKLDEH</sequence>